<keyword evidence="3" id="KW-1185">Reference proteome</keyword>
<evidence type="ECO:0000313" key="3">
    <source>
        <dbReference type="Proteomes" id="UP000799429"/>
    </source>
</evidence>
<accession>A0A9P4VLZ7</accession>
<sequence length="158" mass="17045">MSTLNLTTAKASSSADVVYKGFLGQNPHLSTSVPQETQQTFLSCPSRAPSISPDTSSSSTPSADSVQETTSATSTKPFNVLYMMQQKKPVIRKGPAPKSGLTDKSLRRKKALENNVRPSPSVRPKLQKSLAESIKNIRGVRKNGHQKKILSGLNLGRP</sequence>
<dbReference type="EMBL" id="MU006116">
    <property type="protein sequence ID" value="KAF2834660.1"/>
    <property type="molecule type" value="Genomic_DNA"/>
</dbReference>
<organism evidence="2 3">
    <name type="scientific">Patellaria atrata CBS 101060</name>
    <dbReference type="NCBI Taxonomy" id="1346257"/>
    <lineage>
        <taxon>Eukaryota</taxon>
        <taxon>Fungi</taxon>
        <taxon>Dikarya</taxon>
        <taxon>Ascomycota</taxon>
        <taxon>Pezizomycotina</taxon>
        <taxon>Dothideomycetes</taxon>
        <taxon>Dothideomycetes incertae sedis</taxon>
        <taxon>Patellariales</taxon>
        <taxon>Patellariaceae</taxon>
        <taxon>Patellaria</taxon>
    </lineage>
</organism>
<dbReference type="AlphaFoldDB" id="A0A9P4VLZ7"/>
<proteinExistence type="predicted"/>
<name>A0A9P4VLZ7_9PEZI</name>
<dbReference type="Proteomes" id="UP000799429">
    <property type="component" value="Unassembled WGS sequence"/>
</dbReference>
<feature type="region of interest" description="Disordered" evidence="1">
    <location>
        <begin position="24"/>
        <end position="126"/>
    </location>
</feature>
<feature type="compositionally biased region" description="Low complexity" evidence="1">
    <location>
        <begin position="46"/>
        <end position="65"/>
    </location>
</feature>
<reference evidence="2" key="1">
    <citation type="journal article" date="2020" name="Stud. Mycol.">
        <title>101 Dothideomycetes genomes: a test case for predicting lifestyles and emergence of pathogens.</title>
        <authorList>
            <person name="Haridas S."/>
            <person name="Albert R."/>
            <person name="Binder M."/>
            <person name="Bloem J."/>
            <person name="Labutti K."/>
            <person name="Salamov A."/>
            <person name="Andreopoulos B."/>
            <person name="Baker S."/>
            <person name="Barry K."/>
            <person name="Bills G."/>
            <person name="Bluhm B."/>
            <person name="Cannon C."/>
            <person name="Castanera R."/>
            <person name="Culley D."/>
            <person name="Daum C."/>
            <person name="Ezra D."/>
            <person name="Gonzalez J."/>
            <person name="Henrissat B."/>
            <person name="Kuo A."/>
            <person name="Liang C."/>
            <person name="Lipzen A."/>
            <person name="Lutzoni F."/>
            <person name="Magnuson J."/>
            <person name="Mondo S."/>
            <person name="Nolan M."/>
            <person name="Ohm R."/>
            <person name="Pangilinan J."/>
            <person name="Park H.-J."/>
            <person name="Ramirez L."/>
            <person name="Alfaro M."/>
            <person name="Sun H."/>
            <person name="Tritt A."/>
            <person name="Yoshinaga Y."/>
            <person name="Zwiers L.-H."/>
            <person name="Turgeon B."/>
            <person name="Goodwin S."/>
            <person name="Spatafora J."/>
            <person name="Crous P."/>
            <person name="Grigoriev I."/>
        </authorList>
    </citation>
    <scope>NUCLEOTIDE SEQUENCE</scope>
    <source>
        <strain evidence="2">CBS 101060</strain>
    </source>
</reference>
<evidence type="ECO:0000313" key="2">
    <source>
        <dbReference type="EMBL" id="KAF2834660.1"/>
    </source>
</evidence>
<feature type="compositionally biased region" description="Polar residues" evidence="1">
    <location>
        <begin position="27"/>
        <end position="43"/>
    </location>
</feature>
<feature type="compositionally biased region" description="Polar residues" evidence="1">
    <location>
        <begin position="66"/>
        <end position="77"/>
    </location>
</feature>
<gene>
    <name evidence="2" type="ORF">M501DRAFT_514256</name>
</gene>
<comment type="caution">
    <text evidence="2">The sequence shown here is derived from an EMBL/GenBank/DDBJ whole genome shotgun (WGS) entry which is preliminary data.</text>
</comment>
<evidence type="ECO:0000256" key="1">
    <source>
        <dbReference type="SAM" id="MobiDB-lite"/>
    </source>
</evidence>
<protein>
    <submittedName>
        <fullName evidence="2">Uncharacterized protein</fullName>
    </submittedName>
</protein>